<evidence type="ECO:0000256" key="4">
    <source>
        <dbReference type="PIRSR" id="PIRSR606823-2"/>
    </source>
</evidence>
<protein>
    <recommendedName>
        <fullName evidence="5">Neutral ceramidase</fullName>
        <ecNumber evidence="5">3.5.1.23</ecNumber>
    </recommendedName>
</protein>
<comment type="cofactor">
    <cofactor evidence="4">
        <name>Zn(2+)</name>
        <dbReference type="ChEBI" id="CHEBI:29105"/>
    </cofactor>
    <text evidence="4">Binds 1 zinc ion per subunit.</text>
</comment>
<reference evidence="10" key="1">
    <citation type="submission" date="2017-02" db="EMBL/GenBank/DDBJ databases">
        <authorList>
            <person name="Tafer H."/>
            <person name="Lopandic K."/>
        </authorList>
    </citation>
    <scope>NUCLEOTIDE SEQUENCE [LARGE SCALE GENOMIC DNA]</scope>
    <source>
        <strain evidence="10">CBS 366.77</strain>
    </source>
</reference>
<feature type="binding site" evidence="4">
    <location>
        <position position="261"/>
    </location>
    <ligand>
        <name>Zn(2+)</name>
        <dbReference type="ChEBI" id="CHEBI:29105"/>
    </ligand>
</feature>
<keyword evidence="10" id="KW-1185">Reference proteome</keyword>
<dbReference type="Proteomes" id="UP000266188">
    <property type="component" value="Unassembled WGS sequence"/>
</dbReference>
<dbReference type="GO" id="GO:0046512">
    <property type="term" value="P:sphingosine biosynthetic process"/>
    <property type="evidence" value="ECO:0007669"/>
    <property type="project" value="TreeGrafter"/>
</dbReference>
<dbReference type="GO" id="GO:0046514">
    <property type="term" value="P:ceramide catabolic process"/>
    <property type="evidence" value="ECO:0007669"/>
    <property type="project" value="InterPro"/>
</dbReference>
<dbReference type="GO" id="GO:0005576">
    <property type="term" value="C:extracellular region"/>
    <property type="evidence" value="ECO:0007669"/>
    <property type="project" value="TreeGrafter"/>
</dbReference>
<dbReference type="FunFam" id="2.60.40.2300:FF:000004">
    <property type="entry name" value="Neutral/alkaline nonlysosomal ceramidase, putative"/>
    <property type="match status" value="1"/>
</dbReference>
<comment type="catalytic activity">
    <reaction evidence="5">
        <text>an N-acylsphing-4-enine + H2O = sphing-4-enine + a fatty acid</text>
        <dbReference type="Rhea" id="RHEA:20856"/>
        <dbReference type="ChEBI" id="CHEBI:15377"/>
        <dbReference type="ChEBI" id="CHEBI:28868"/>
        <dbReference type="ChEBI" id="CHEBI:52639"/>
        <dbReference type="ChEBI" id="CHEBI:57756"/>
        <dbReference type="EC" id="3.5.1.23"/>
    </reaction>
</comment>
<evidence type="ECO:0000256" key="5">
    <source>
        <dbReference type="RuleBase" id="RU366019"/>
    </source>
</evidence>
<feature type="chain" id="PRO_5018103665" description="Neutral ceramidase" evidence="6">
    <location>
        <begin position="30"/>
        <end position="761"/>
    </location>
</feature>
<dbReference type="OrthoDB" id="191371at2759"/>
<feature type="domain" description="Neutral/alkaline non-lysosomal ceramidase N-terminal" evidence="7">
    <location>
        <begin position="56"/>
        <end position="578"/>
    </location>
</feature>
<evidence type="ECO:0000256" key="6">
    <source>
        <dbReference type="SAM" id="SignalP"/>
    </source>
</evidence>
<dbReference type="InterPro" id="IPR038445">
    <property type="entry name" value="NCDase_C_sf"/>
</dbReference>
<evidence type="ECO:0000256" key="2">
    <source>
        <dbReference type="ARBA" id="ARBA00022801"/>
    </source>
</evidence>
<evidence type="ECO:0000313" key="9">
    <source>
        <dbReference type="EMBL" id="RJE26281.1"/>
    </source>
</evidence>
<name>A0A3A3AAA3_9EURO</name>
<comment type="similarity">
    <text evidence="1 5">Belongs to the neutral ceramidase family.</text>
</comment>
<accession>A0A3A3AAA3</accession>
<feature type="active site" description="Nucleophile" evidence="3">
    <location>
        <position position="311"/>
    </location>
</feature>
<dbReference type="PANTHER" id="PTHR12670:SF1">
    <property type="entry name" value="NEUTRAL CERAMIDASE"/>
    <property type="match status" value="1"/>
</dbReference>
<gene>
    <name evidence="9" type="ORF">PHISCL_01350</name>
</gene>
<keyword evidence="5" id="KW-0443">Lipid metabolism</keyword>
<evidence type="ECO:0000256" key="3">
    <source>
        <dbReference type="PIRSR" id="PIRSR606823-1"/>
    </source>
</evidence>
<evidence type="ECO:0000259" key="8">
    <source>
        <dbReference type="Pfam" id="PF17048"/>
    </source>
</evidence>
<evidence type="ECO:0000259" key="7">
    <source>
        <dbReference type="Pfam" id="PF04734"/>
    </source>
</evidence>
<dbReference type="EC" id="3.5.1.23" evidence="5"/>
<dbReference type="GO" id="GO:0017040">
    <property type="term" value="F:N-acylsphingosine amidohydrolase activity"/>
    <property type="evidence" value="ECO:0007669"/>
    <property type="project" value="UniProtKB-UniRule"/>
</dbReference>
<proteinExistence type="inferred from homology"/>
<dbReference type="AlphaFoldDB" id="A0A3A3AAA3"/>
<dbReference type="EMBL" id="MVGC01000025">
    <property type="protein sequence ID" value="RJE26281.1"/>
    <property type="molecule type" value="Genomic_DNA"/>
</dbReference>
<feature type="binding site" evidence="4">
    <location>
        <position position="151"/>
    </location>
    <ligand>
        <name>Zn(2+)</name>
        <dbReference type="ChEBI" id="CHEBI:29105"/>
    </ligand>
</feature>
<keyword evidence="4" id="KW-0862">Zinc</keyword>
<organism evidence="9 10">
    <name type="scientific">Aspergillus sclerotialis</name>
    <dbReference type="NCBI Taxonomy" id="2070753"/>
    <lineage>
        <taxon>Eukaryota</taxon>
        <taxon>Fungi</taxon>
        <taxon>Dikarya</taxon>
        <taxon>Ascomycota</taxon>
        <taxon>Pezizomycotina</taxon>
        <taxon>Eurotiomycetes</taxon>
        <taxon>Eurotiomycetidae</taxon>
        <taxon>Eurotiales</taxon>
        <taxon>Aspergillaceae</taxon>
        <taxon>Aspergillus</taxon>
        <taxon>Aspergillus subgen. Polypaecilum</taxon>
    </lineage>
</organism>
<dbReference type="GO" id="GO:0046872">
    <property type="term" value="F:metal ion binding"/>
    <property type="evidence" value="ECO:0007669"/>
    <property type="project" value="UniProtKB-KW"/>
</dbReference>
<evidence type="ECO:0000256" key="1">
    <source>
        <dbReference type="ARBA" id="ARBA00009835"/>
    </source>
</evidence>
<dbReference type="Pfam" id="PF04734">
    <property type="entry name" value="Ceramidase_alk"/>
    <property type="match status" value="1"/>
</dbReference>
<keyword evidence="4" id="KW-0479">Metal-binding</keyword>
<dbReference type="Pfam" id="PF17048">
    <property type="entry name" value="Ceramidse_alk_C"/>
    <property type="match status" value="1"/>
</dbReference>
<dbReference type="STRING" id="2070753.A0A3A3AAA3"/>
<feature type="domain" description="Neutral/alkaline non-lysosomal ceramidase C-terminal" evidence="8">
    <location>
        <begin position="590"/>
        <end position="758"/>
    </location>
</feature>
<feature type="binding site" evidence="4">
    <location>
        <position position="509"/>
    </location>
    <ligand>
        <name>Zn(2+)</name>
        <dbReference type="ChEBI" id="CHEBI:29105"/>
    </ligand>
</feature>
<dbReference type="PANTHER" id="PTHR12670">
    <property type="entry name" value="CERAMIDASE"/>
    <property type="match status" value="1"/>
</dbReference>
<dbReference type="InterPro" id="IPR031331">
    <property type="entry name" value="NEUT/ALK_ceramidase_C"/>
</dbReference>
<dbReference type="GO" id="GO:0016020">
    <property type="term" value="C:membrane"/>
    <property type="evidence" value="ECO:0007669"/>
    <property type="project" value="GOC"/>
</dbReference>
<feature type="signal peptide" evidence="6">
    <location>
        <begin position="1"/>
        <end position="29"/>
    </location>
</feature>
<sequence>MAYSKLGVALAAVFLSTLVLLQLLSIVQNQTPYINIGTSRKLWLGRNQQKFDEDVFLLGAGKADITGPVVEIDFNGYASLTQIGTGLRQRIYSRAFIIADPNNPEDTFVYLVLDCLTGDTGVRHGVLQALANRGGEYARYNDRNLALTGTHSHSGPGAWMNYLLPQIPTKGFDKQTYQAIVDGAVLSIQRAHESLTPGRLSFGSIDIEDTNINRSPWSYEANPEEERARYPANVDKFMTMLRFDRESDNKTSAVLTFFPVHGTSMYNNNTLVTGDNKGVAAYLFERSVEEDDRFADDFVGGFSQSNVGDTSPNILGAWCEDGSGERCRYTDSTCGGKTEDCHGRGPYFREKDEGAKSCFEIGRRQYSAAKKLYDQIGSDPTPIKANSNVAAFHVFTDISDYTFKSPWNSSMLKACSPALGFSFAGGTTDGPGAFDFTQNSSGPAESNPLWYIARAFLHPPTKEQKECQAPKPILLDVGSIKEPYAWAPKIVDIQVLRAGQLFIIISTSEATTMSGRRWKEAIAKSAKDVLSISDPLVVLGAPANSYAHYVTTEEEYSRQRYEGGSTLYGPHTLAAYVNLTLTYLPYLGPKSQVKTLPALPKGPDPPINVDHSLDLIGGVVYDGTPFGKSFGDVLSGPEDKVYRPGDMVSTTFVGANPRNNLHLESTFAEIERKDPYSGEWKAVRNDRDWNLLYRWERKNVVLGTSEVTIQWQIEDDYYSIGDPKSLQGGTYRMHYYGDYKNIQGKINSFEGIGGSFKVSTG</sequence>
<keyword evidence="2 5" id="KW-0378">Hydrolase</keyword>
<feature type="binding site" evidence="4">
    <location>
        <position position="549"/>
    </location>
    <ligand>
        <name>Zn(2+)</name>
        <dbReference type="ChEBI" id="CHEBI:29105"/>
    </ligand>
</feature>
<dbReference type="InterPro" id="IPR031329">
    <property type="entry name" value="NEUT/ALK_ceramidase_N"/>
</dbReference>
<keyword evidence="5" id="KW-0746">Sphingolipid metabolism</keyword>
<dbReference type="Gene3D" id="2.60.40.2300">
    <property type="entry name" value="Neutral/alkaline non-lysosomal ceramidase, C-terminal domain"/>
    <property type="match status" value="1"/>
</dbReference>
<evidence type="ECO:0000313" key="10">
    <source>
        <dbReference type="Proteomes" id="UP000266188"/>
    </source>
</evidence>
<dbReference type="InterPro" id="IPR006823">
    <property type="entry name" value="Ceramidase_alk"/>
</dbReference>
<dbReference type="GO" id="GO:0042759">
    <property type="term" value="P:long-chain fatty acid biosynthetic process"/>
    <property type="evidence" value="ECO:0007669"/>
    <property type="project" value="TreeGrafter"/>
</dbReference>
<keyword evidence="6" id="KW-0732">Signal</keyword>
<comment type="caution">
    <text evidence="9">The sequence shown here is derived from an EMBL/GenBank/DDBJ whole genome shotgun (WGS) entry which is preliminary data.</text>
</comment>